<evidence type="ECO:0000313" key="1">
    <source>
        <dbReference type="EMBL" id="KAF9653275.1"/>
    </source>
</evidence>
<name>A0ACB6ZTZ8_THEGA</name>
<evidence type="ECO:0000313" key="2">
    <source>
        <dbReference type="Proteomes" id="UP000886501"/>
    </source>
</evidence>
<reference evidence="1" key="2">
    <citation type="journal article" date="2020" name="Nat. Commun.">
        <title>Large-scale genome sequencing of mycorrhizal fungi provides insights into the early evolution of symbiotic traits.</title>
        <authorList>
            <person name="Miyauchi S."/>
            <person name="Kiss E."/>
            <person name="Kuo A."/>
            <person name="Drula E."/>
            <person name="Kohler A."/>
            <person name="Sanchez-Garcia M."/>
            <person name="Morin E."/>
            <person name="Andreopoulos B."/>
            <person name="Barry K.W."/>
            <person name="Bonito G."/>
            <person name="Buee M."/>
            <person name="Carver A."/>
            <person name="Chen C."/>
            <person name="Cichocki N."/>
            <person name="Clum A."/>
            <person name="Culley D."/>
            <person name="Crous P.W."/>
            <person name="Fauchery L."/>
            <person name="Girlanda M."/>
            <person name="Hayes R.D."/>
            <person name="Keri Z."/>
            <person name="LaButti K."/>
            <person name="Lipzen A."/>
            <person name="Lombard V."/>
            <person name="Magnuson J."/>
            <person name="Maillard F."/>
            <person name="Murat C."/>
            <person name="Nolan M."/>
            <person name="Ohm R.A."/>
            <person name="Pangilinan J."/>
            <person name="Pereira M.F."/>
            <person name="Perotto S."/>
            <person name="Peter M."/>
            <person name="Pfister S."/>
            <person name="Riley R."/>
            <person name="Sitrit Y."/>
            <person name="Stielow J.B."/>
            <person name="Szollosi G."/>
            <person name="Zifcakova L."/>
            <person name="Stursova M."/>
            <person name="Spatafora J.W."/>
            <person name="Tedersoo L."/>
            <person name="Vaario L.M."/>
            <person name="Yamada A."/>
            <person name="Yan M."/>
            <person name="Wang P."/>
            <person name="Xu J."/>
            <person name="Bruns T."/>
            <person name="Baldrian P."/>
            <person name="Vilgalys R."/>
            <person name="Dunand C."/>
            <person name="Henrissat B."/>
            <person name="Grigoriev I.V."/>
            <person name="Hibbett D."/>
            <person name="Nagy L.G."/>
            <person name="Martin F.M."/>
        </authorList>
    </citation>
    <scope>NUCLEOTIDE SEQUENCE</scope>
    <source>
        <strain evidence="1">P2</strain>
    </source>
</reference>
<dbReference type="EMBL" id="MU117964">
    <property type="protein sequence ID" value="KAF9653275.1"/>
    <property type="molecule type" value="Genomic_DNA"/>
</dbReference>
<dbReference type="Proteomes" id="UP000886501">
    <property type="component" value="Unassembled WGS sequence"/>
</dbReference>
<gene>
    <name evidence="1" type="ORF">BDM02DRAFT_3087680</name>
</gene>
<protein>
    <submittedName>
        <fullName evidence="1">Uncharacterized protein</fullName>
    </submittedName>
</protein>
<organism evidence="1 2">
    <name type="scientific">Thelephora ganbajun</name>
    <name type="common">Ganba fungus</name>
    <dbReference type="NCBI Taxonomy" id="370292"/>
    <lineage>
        <taxon>Eukaryota</taxon>
        <taxon>Fungi</taxon>
        <taxon>Dikarya</taxon>
        <taxon>Basidiomycota</taxon>
        <taxon>Agaricomycotina</taxon>
        <taxon>Agaricomycetes</taxon>
        <taxon>Thelephorales</taxon>
        <taxon>Thelephoraceae</taxon>
        <taxon>Thelephora</taxon>
    </lineage>
</organism>
<proteinExistence type="predicted"/>
<comment type="caution">
    <text evidence="1">The sequence shown here is derived from an EMBL/GenBank/DDBJ whole genome shotgun (WGS) entry which is preliminary data.</text>
</comment>
<sequence length="398" mass="45169">MRFARRFGLGRVAFPWVLLIAVLANAWRPPPLPRSFRELSSEEISSLVKVKDPLKNLDPNDPDSHLSKILIPRSPDTANNTQVRNYIVNTLKKLNWYVEEDTFTGQTPYGIKAFTNVIATKDPKASRRVVVAAHFDSKFFPSYPENQFVGATDSAMPCALMLDLAEVLDPLLDSRFERLENGLEDDVDVSETTLQLVFFDGEEAFKDWTPTDSIYGARHLAEKWSTSYINHHSKRRLLRDPSPTELSTIEHLILLDLLGASHPLIQSSFPETGWLFDEMLGAETKLGKRGHLTGPALAVDRYYSFFKKRSGHETAFGYIGDDHVPFLSRGVSVLHVISNPFPRVWHKLSDDATALDSSTMRQWNLIMRVFLAGYLNLMPEPIPHVERSHEELVRSALR</sequence>
<reference evidence="1" key="1">
    <citation type="submission" date="2019-10" db="EMBL/GenBank/DDBJ databases">
        <authorList>
            <consortium name="DOE Joint Genome Institute"/>
            <person name="Kuo A."/>
            <person name="Miyauchi S."/>
            <person name="Kiss E."/>
            <person name="Drula E."/>
            <person name="Kohler A."/>
            <person name="Sanchez-Garcia M."/>
            <person name="Andreopoulos B."/>
            <person name="Barry K.W."/>
            <person name="Bonito G."/>
            <person name="Buee M."/>
            <person name="Carver A."/>
            <person name="Chen C."/>
            <person name="Cichocki N."/>
            <person name="Clum A."/>
            <person name="Culley D."/>
            <person name="Crous P.W."/>
            <person name="Fauchery L."/>
            <person name="Girlanda M."/>
            <person name="Hayes R."/>
            <person name="Keri Z."/>
            <person name="Labutti K."/>
            <person name="Lipzen A."/>
            <person name="Lombard V."/>
            <person name="Magnuson J."/>
            <person name="Maillard F."/>
            <person name="Morin E."/>
            <person name="Murat C."/>
            <person name="Nolan M."/>
            <person name="Ohm R."/>
            <person name="Pangilinan J."/>
            <person name="Pereira M."/>
            <person name="Perotto S."/>
            <person name="Peter M."/>
            <person name="Riley R."/>
            <person name="Sitrit Y."/>
            <person name="Stielow B."/>
            <person name="Szollosi G."/>
            <person name="Zifcakova L."/>
            <person name="Stursova M."/>
            <person name="Spatafora J.W."/>
            <person name="Tedersoo L."/>
            <person name="Vaario L.-M."/>
            <person name="Yamada A."/>
            <person name="Yan M."/>
            <person name="Wang P."/>
            <person name="Xu J."/>
            <person name="Bruns T."/>
            <person name="Baldrian P."/>
            <person name="Vilgalys R."/>
            <person name="Henrissat B."/>
            <person name="Grigoriev I.V."/>
            <person name="Hibbett D."/>
            <person name="Nagy L.G."/>
            <person name="Martin F.M."/>
        </authorList>
    </citation>
    <scope>NUCLEOTIDE SEQUENCE</scope>
    <source>
        <strain evidence="1">P2</strain>
    </source>
</reference>
<accession>A0ACB6ZTZ8</accession>
<keyword evidence="2" id="KW-1185">Reference proteome</keyword>